<dbReference type="GO" id="GO:0008061">
    <property type="term" value="F:chitin binding"/>
    <property type="evidence" value="ECO:0007669"/>
    <property type="project" value="UniProtKB-KW"/>
</dbReference>
<feature type="domain" description="Chitin-binding type-2" evidence="8">
    <location>
        <begin position="126"/>
        <end position="185"/>
    </location>
</feature>
<dbReference type="Gene3D" id="2.170.140.10">
    <property type="entry name" value="Chitin binding domain"/>
    <property type="match status" value="3"/>
</dbReference>
<dbReference type="SMART" id="SM00494">
    <property type="entry name" value="ChtBD2"/>
    <property type="match status" value="3"/>
</dbReference>
<feature type="domain" description="Chitin-binding type-2" evidence="8">
    <location>
        <begin position="25"/>
        <end position="83"/>
    </location>
</feature>
<keyword evidence="1" id="KW-0147">Chitin-binding</keyword>
<evidence type="ECO:0000256" key="7">
    <source>
        <dbReference type="SAM" id="SignalP"/>
    </source>
</evidence>
<protein>
    <submittedName>
        <fullName evidence="9">SFRICE_015713</fullName>
    </submittedName>
</protein>
<dbReference type="PROSITE" id="PS50940">
    <property type="entry name" value="CHIT_BIND_II"/>
    <property type="match status" value="3"/>
</dbReference>
<sequence length="343" mass="38099">MEHADMYAALTFLSLVLGSPDQNLPNGCPASFNVTVLRPHETDCSKFYICNNGEKVEMNCAPGTLFDVKIRVCNLPFAVDCKNSTSNSNSTSISTSTPISTSISTPRPRSTSRSTSAQSTTEKWPYFDCPPDPSNRIIQMPHKTDCVLYYKCSNAETRVLPCSRGKLFDYKRKRCVPAQLATCYQEPTTKRPTTKRSTTERSTTERATTPSTTETMPDFDCAPDSTGKVIQLPHEADCGLYYICSNAQTLEMRCSHGKLFDYKRQICVIAQLATCYPEATTEGATTPPTSIAISDTTELLPNGCPQDYSVDYLLPDENNCSRYYKYLFISGNVLPRSNHTTDI</sequence>
<dbReference type="PANTHER" id="PTHR23301">
    <property type="entry name" value="CHITIN BINDING PERITROPHIN-A"/>
    <property type="match status" value="1"/>
</dbReference>
<accession>A0A2H1V7N0</accession>
<dbReference type="InterPro" id="IPR002557">
    <property type="entry name" value="Chitin-bd_dom"/>
</dbReference>
<keyword evidence="5" id="KW-0325">Glycoprotein</keyword>
<dbReference type="InterPro" id="IPR036508">
    <property type="entry name" value="Chitin-bd_dom_sf"/>
</dbReference>
<evidence type="ECO:0000259" key="8">
    <source>
        <dbReference type="PROSITE" id="PS50940"/>
    </source>
</evidence>
<dbReference type="Pfam" id="PF01607">
    <property type="entry name" value="CBM_14"/>
    <property type="match status" value="3"/>
</dbReference>
<evidence type="ECO:0000256" key="6">
    <source>
        <dbReference type="SAM" id="MobiDB-lite"/>
    </source>
</evidence>
<keyword evidence="4" id="KW-1015">Disulfide bond</keyword>
<feature type="region of interest" description="Disordered" evidence="6">
    <location>
        <begin position="187"/>
        <end position="218"/>
    </location>
</feature>
<organism evidence="9">
    <name type="scientific">Spodoptera frugiperda</name>
    <name type="common">Fall armyworm</name>
    <dbReference type="NCBI Taxonomy" id="7108"/>
    <lineage>
        <taxon>Eukaryota</taxon>
        <taxon>Metazoa</taxon>
        <taxon>Ecdysozoa</taxon>
        <taxon>Arthropoda</taxon>
        <taxon>Hexapoda</taxon>
        <taxon>Insecta</taxon>
        <taxon>Pterygota</taxon>
        <taxon>Neoptera</taxon>
        <taxon>Endopterygota</taxon>
        <taxon>Lepidoptera</taxon>
        <taxon>Glossata</taxon>
        <taxon>Ditrysia</taxon>
        <taxon>Noctuoidea</taxon>
        <taxon>Noctuidae</taxon>
        <taxon>Amphipyrinae</taxon>
        <taxon>Spodoptera</taxon>
    </lineage>
</organism>
<keyword evidence="2 7" id="KW-0732">Signal</keyword>
<evidence type="ECO:0000256" key="3">
    <source>
        <dbReference type="ARBA" id="ARBA00022737"/>
    </source>
</evidence>
<feature type="region of interest" description="Disordered" evidence="6">
    <location>
        <begin position="84"/>
        <end position="119"/>
    </location>
</feature>
<dbReference type="AlphaFoldDB" id="A0A2H1V7N0"/>
<gene>
    <name evidence="9" type="ORF">SFRICE_015713</name>
</gene>
<dbReference type="GO" id="GO:0005576">
    <property type="term" value="C:extracellular region"/>
    <property type="evidence" value="ECO:0007669"/>
    <property type="project" value="InterPro"/>
</dbReference>
<dbReference type="SUPFAM" id="SSF57625">
    <property type="entry name" value="Invertebrate chitin-binding proteins"/>
    <property type="match status" value="3"/>
</dbReference>
<proteinExistence type="predicted"/>
<feature type="compositionally biased region" description="Low complexity" evidence="6">
    <location>
        <begin position="205"/>
        <end position="215"/>
    </location>
</feature>
<evidence type="ECO:0000256" key="2">
    <source>
        <dbReference type="ARBA" id="ARBA00022729"/>
    </source>
</evidence>
<reference evidence="9" key="1">
    <citation type="submission" date="2016-07" db="EMBL/GenBank/DDBJ databases">
        <authorList>
            <person name="Bretaudeau A."/>
        </authorList>
    </citation>
    <scope>NUCLEOTIDE SEQUENCE</scope>
    <source>
        <strain evidence="9">Rice</strain>
        <tissue evidence="9">Whole body</tissue>
    </source>
</reference>
<evidence type="ECO:0000256" key="5">
    <source>
        <dbReference type="ARBA" id="ARBA00023180"/>
    </source>
</evidence>
<dbReference type="EMBL" id="ODYU01001101">
    <property type="protein sequence ID" value="SOQ36855.1"/>
    <property type="molecule type" value="Genomic_DNA"/>
</dbReference>
<feature type="chain" id="PRO_5013776267" evidence="7">
    <location>
        <begin position="19"/>
        <end position="343"/>
    </location>
</feature>
<feature type="signal peptide" evidence="7">
    <location>
        <begin position="1"/>
        <end position="18"/>
    </location>
</feature>
<evidence type="ECO:0000313" key="9">
    <source>
        <dbReference type="EMBL" id="SOQ36855.1"/>
    </source>
</evidence>
<feature type="domain" description="Chitin-binding type-2" evidence="8">
    <location>
        <begin position="218"/>
        <end position="277"/>
    </location>
</feature>
<keyword evidence="3" id="KW-0677">Repeat</keyword>
<evidence type="ECO:0000256" key="1">
    <source>
        <dbReference type="ARBA" id="ARBA00022669"/>
    </source>
</evidence>
<dbReference type="PANTHER" id="PTHR23301:SF0">
    <property type="entry name" value="CHITIN-BINDING TYPE-2 DOMAIN-CONTAINING PROTEIN-RELATED"/>
    <property type="match status" value="1"/>
</dbReference>
<dbReference type="InterPro" id="IPR051940">
    <property type="entry name" value="Chitin_bind-dev_reg"/>
</dbReference>
<feature type="compositionally biased region" description="Low complexity" evidence="6">
    <location>
        <begin position="84"/>
        <end position="116"/>
    </location>
</feature>
<evidence type="ECO:0000256" key="4">
    <source>
        <dbReference type="ARBA" id="ARBA00023157"/>
    </source>
</evidence>
<name>A0A2H1V7N0_SPOFR</name>